<evidence type="ECO:0000313" key="2">
    <source>
        <dbReference type="EMBL" id="MEQ2298013.1"/>
    </source>
</evidence>
<evidence type="ECO:0008006" key="4">
    <source>
        <dbReference type="Google" id="ProtNLM"/>
    </source>
</evidence>
<feature type="transmembrane region" description="Helical" evidence="1">
    <location>
        <begin position="82"/>
        <end position="102"/>
    </location>
</feature>
<evidence type="ECO:0000313" key="3">
    <source>
        <dbReference type="Proteomes" id="UP001469553"/>
    </source>
</evidence>
<keyword evidence="1" id="KW-0812">Transmembrane</keyword>
<name>A0ABV0YVV9_9TELE</name>
<sequence length="157" mass="17699">MPHSVLQVGDFGGGPLWLRTHEIGGKTTKHQTLFTTAKPQHFFFRRFLCPLLPALSVSHVRLKTHTVPIIHALPIFLSPSPFFYFSCTVWPLILGSVSANDFRRMPSSRKKKSEERIRKAKDERGSTFASGGCFLFCIALTSASPFFSFSIHLRGFK</sequence>
<proteinExistence type="predicted"/>
<protein>
    <recommendedName>
        <fullName evidence="4">Transmembrane protein</fullName>
    </recommendedName>
</protein>
<reference evidence="2 3" key="1">
    <citation type="submission" date="2021-06" db="EMBL/GenBank/DDBJ databases">
        <authorList>
            <person name="Palmer J.M."/>
        </authorList>
    </citation>
    <scope>NUCLEOTIDE SEQUENCE [LARGE SCALE GENOMIC DNA]</scope>
    <source>
        <strain evidence="2 3">AS_MEX2019</strain>
        <tissue evidence="2">Muscle</tissue>
    </source>
</reference>
<gene>
    <name evidence="2" type="ORF">AMECASPLE_000826</name>
</gene>
<feature type="transmembrane region" description="Helical" evidence="1">
    <location>
        <begin position="128"/>
        <end position="151"/>
    </location>
</feature>
<dbReference type="Proteomes" id="UP001469553">
    <property type="component" value="Unassembled WGS sequence"/>
</dbReference>
<comment type="caution">
    <text evidence="2">The sequence shown here is derived from an EMBL/GenBank/DDBJ whole genome shotgun (WGS) entry which is preliminary data.</text>
</comment>
<accession>A0ABV0YVV9</accession>
<keyword evidence="1" id="KW-0472">Membrane</keyword>
<keyword evidence="3" id="KW-1185">Reference proteome</keyword>
<evidence type="ECO:0000256" key="1">
    <source>
        <dbReference type="SAM" id="Phobius"/>
    </source>
</evidence>
<dbReference type="EMBL" id="JAHRIP010047049">
    <property type="protein sequence ID" value="MEQ2298013.1"/>
    <property type="molecule type" value="Genomic_DNA"/>
</dbReference>
<keyword evidence="1" id="KW-1133">Transmembrane helix</keyword>
<organism evidence="2 3">
    <name type="scientific">Ameca splendens</name>
    <dbReference type="NCBI Taxonomy" id="208324"/>
    <lineage>
        <taxon>Eukaryota</taxon>
        <taxon>Metazoa</taxon>
        <taxon>Chordata</taxon>
        <taxon>Craniata</taxon>
        <taxon>Vertebrata</taxon>
        <taxon>Euteleostomi</taxon>
        <taxon>Actinopterygii</taxon>
        <taxon>Neopterygii</taxon>
        <taxon>Teleostei</taxon>
        <taxon>Neoteleostei</taxon>
        <taxon>Acanthomorphata</taxon>
        <taxon>Ovalentaria</taxon>
        <taxon>Atherinomorphae</taxon>
        <taxon>Cyprinodontiformes</taxon>
        <taxon>Goodeidae</taxon>
        <taxon>Ameca</taxon>
    </lineage>
</organism>